<dbReference type="InterPro" id="IPR013154">
    <property type="entry name" value="ADH-like_N"/>
</dbReference>
<dbReference type="Gene3D" id="3.90.180.10">
    <property type="entry name" value="Medium-chain alcohol dehydrogenases, catalytic domain"/>
    <property type="match status" value="1"/>
</dbReference>
<name>A0AA38H6Q1_9TREE</name>
<comment type="caution">
    <text evidence="3">The sequence shown here is derived from an EMBL/GenBank/DDBJ whole genome shotgun (WGS) entry which is preliminary data.</text>
</comment>
<dbReference type="InterPro" id="IPR047122">
    <property type="entry name" value="Trans-enoyl_RdTase-like"/>
</dbReference>
<dbReference type="PANTHER" id="PTHR45348:SF7">
    <property type="entry name" value="ZINC BINDING OXIDOREDUCTASE, PUTATIVE-RELATED"/>
    <property type="match status" value="1"/>
</dbReference>
<evidence type="ECO:0000259" key="2">
    <source>
        <dbReference type="SMART" id="SM00829"/>
    </source>
</evidence>
<gene>
    <name evidence="3" type="ORF">MKK02DRAFT_34343</name>
</gene>
<dbReference type="Gene3D" id="3.40.50.720">
    <property type="entry name" value="NAD(P)-binding Rossmann-like Domain"/>
    <property type="match status" value="1"/>
</dbReference>
<keyword evidence="4" id="KW-1185">Reference proteome</keyword>
<dbReference type="RefSeq" id="XP_052944659.1">
    <property type="nucleotide sequence ID" value="XM_053088916.1"/>
</dbReference>
<dbReference type="InterPro" id="IPR011032">
    <property type="entry name" value="GroES-like_sf"/>
</dbReference>
<dbReference type="GeneID" id="77728121"/>
<dbReference type="PANTHER" id="PTHR45348">
    <property type="entry name" value="HYPOTHETICAL OXIDOREDUCTASE (EUROFUNG)"/>
    <property type="match status" value="1"/>
</dbReference>
<evidence type="ECO:0000256" key="1">
    <source>
        <dbReference type="SAM" id="MobiDB-lite"/>
    </source>
</evidence>
<evidence type="ECO:0000313" key="4">
    <source>
        <dbReference type="Proteomes" id="UP001164286"/>
    </source>
</evidence>
<feature type="region of interest" description="Disordered" evidence="1">
    <location>
        <begin position="1"/>
        <end position="30"/>
    </location>
</feature>
<proteinExistence type="predicted"/>
<sequence length="372" mass="40318">MSSIPQTMRAVAQHPEASAPNSVPFGPSEGRKNMHALVQEVPVPQLDENDILIKVAYAAQNPTDYKHSYCMSPPKALIGCDFSGTVVKLGSNTKNANIKVGDRVAASLHGGLFTDKGSYAEYCKAPSDLVFKVPEKMSMEEAATFGVPWVTAAQTLTHSQGRKLPPAQVGDEWFLIYGGSTSVGLFALQLAKAMGYKVVTTASPHSFDLVKQYGADEVVDYHKGKEASEEIKKITGGGVSRGLDCIAEGGSFDICLDAFKAGDGQLNLVLPASPEVEKKRPEIKKPFTLMYSLLGNDWNITPLGENRTLPSPKEDHEFGIEIFGRTADIIEKYNIKPLPTKVRGGLEEVTKGWEEQADGKVSGVKLVYKIEQ</sequence>
<dbReference type="SUPFAM" id="SSF51735">
    <property type="entry name" value="NAD(P)-binding Rossmann-fold domains"/>
    <property type="match status" value="1"/>
</dbReference>
<feature type="domain" description="Enoyl reductase (ER)" evidence="2">
    <location>
        <begin position="30"/>
        <end position="367"/>
    </location>
</feature>
<dbReference type="EMBL" id="JAKWFO010000006">
    <property type="protein sequence ID" value="KAI9634882.1"/>
    <property type="molecule type" value="Genomic_DNA"/>
</dbReference>
<dbReference type="GO" id="GO:0016651">
    <property type="term" value="F:oxidoreductase activity, acting on NAD(P)H"/>
    <property type="evidence" value="ECO:0007669"/>
    <property type="project" value="InterPro"/>
</dbReference>
<dbReference type="Pfam" id="PF00107">
    <property type="entry name" value="ADH_zinc_N"/>
    <property type="match status" value="1"/>
</dbReference>
<dbReference type="AlphaFoldDB" id="A0AA38H6Q1"/>
<dbReference type="InterPro" id="IPR036291">
    <property type="entry name" value="NAD(P)-bd_dom_sf"/>
</dbReference>
<evidence type="ECO:0000313" key="3">
    <source>
        <dbReference type="EMBL" id="KAI9634882.1"/>
    </source>
</evidence>
<protein>
    <submittedName>
        <fullName evidence="3">Enoyl reductase</fullName>
    </submittedName>
</protein>
<accession>A0AA38H6Q1</accession>
<dbReference type="Proteomes" id="UP001164286">
    <property type="component" value="Unassembled WGS sequence"/>
</dbReference>
<dbReference type="SMART" id="SM00829">
    <property type="entry name" value="PKS_ER"/>
    <property type="match status" value="1"/>
</dbReference>
<dbReference type="CDD" id="cd08249">
    <property type="entry name" value="enoyl_reductase_like"/>
    <property type="match status" value="1"/>
</dbReference>
<dbReference type="SUPFAM" id="SSF50129">
    <property type="entry name" value="GroES-like"/>
    <property type="match status" value="1"/>
</dbReference>
<organism evidence="3 4">
    <name type="scientific">Dioszegia hungarica</name>
    <dbReference type="NCBI Taxonomy" id="4972"/>
    <lineage>
        <taxon>Eukaryota</taxon>
        <taxon>Fungi</taxon>
        <taxon>Dikarya</taxon>
        <taxon>Basidiomycota</taxon>
        <taxon>Agaricomycotina</taxon>
        <taxon>Tremellomycetes</taxon>
        <taxon>Tremellales</taxon>
        <taxon>Bulleribasidiaceae</taxon>
        <taxon>Dioszegia</taxon>
    </lineage>
</organism>
<dbReference type="InterPro" id="IPR013149">
    <property type="entry name" value="ADH-like_C"/>
</dbReference>
<reference evidence="3" key="1">
    <citation type="journal article" date="2022" name="G3 (Bethesda)">
        <title>High quality genome of the basidiomycete yeast Dioszegia hungarica PDD-24b-2 isolated from cloud water.</title>
        <authorList>
            <person name="Jarrige D."/>
            <person name="Haridas S."/>
            <person name="Bleykasten-Grosshans C."/>
            <person name="Joly M."/>
            <person name="Nadalig T."/>
            <person name="Sancelme M."/>
            <person name="Vuilleumier S."/>
            <person name="Grigoriev I.V."/>
            <person name="Amato P."/>
            <person name="Bringel F."/>
        </authorList>
    </citation>
    <scope>NUCLEOTIDE SEQUENCE</scope>
    <source>
        <strain evidence="3">PDD-24b-2</strain>
    </source>
</reference>
<dbReference type="Pfam" id="PF08240">
    <property type="entry name" value="ADH_N"/>
    <property type="match status" value="1"/>
</dbReference>
<dbReference type="InterPro" id="IPR020843">
    <property type="entry name" value="ER"/>
</dbReference>